<sequence length="365" mass="40671">MPRMTKRARQPTPLSNVTNFHDIELEESSRMMVEDECSAMYGIDGTGPTTPPRRPPGIYSKDPERVEQPEFATIEVEEMEDVDEEPKRTTPEPINLLYRHFHKQLKRSTDTRRVISKLLRQGAQDDAFTEPIATVTRMLGVDAYCGEETWGERVGDLLSDVFTAYWHAEGPWFAEEWEAAVDPDGQAEKGAYRRSRGINLARLTGAFLAEGLPARVIPALQLLLAAPPARFRLAAIHQIVFCAAHAAHAPEIRAVLVGKDGLAALESVRDWDLEIGSPRKRRVQRRFVWGWDEWSQLLVLVSLGSGVAYAVADPVCRMSSACSASPRVPPQSRSSDPSSTHDHTPCISFKTDSDLDCIDSLRPAL</sequence>
<gene>
    <name evidence="2" type="ORF">MYCIT1_LOCUS18121</name>
</gene>
<dbReference type="Proteomes" id="UP001295794">
    <property type="component" value="Unassembled WGS sequence"/>
</dbReference>
<proteinExistence type="predicted"/>
<protein>
    <submittedName>
        <fullName evidence="2">Uncharacterized protein</fullName>
    </submittedName>
</protein>
<reference evidence="2" key="1">
    <citation type="submission" date="2023-11" db="EMBL/GenBank/DDBJ databases">
        <authorList>
            <person name="De Vega J J."/>
            <person name="De Vega J J."/>
        </authorList>
    </citation>
    <scope>NUCLEOTIDE SEQUENCE</scope>
</reference>
<organism evidence="2 3">
    <name type="scientific">Mycena citricolor</name>
    <dbReference type="NCBI Taxonomy" id="2018698"/>
    <lineage>
        <taxon>Eukaryota</taxon>
        <taxon>Fungi</taxon>
        <taxon>Dikarya</taxon>
        <taxon>Basidiomycota</taxon>
        <taxon>Agaricomycotina</taxon>
        <taxon>Agaricomycetes</taxon>
        <taxon>Agaricomycetidae</taxon>
        <taxon>Agaricales</taxon>
        <taxon>Marasmiineae</taxon>
        <taxon>Mycenaceae</taxon>
        <taxon>Mycena</taxon>
    </lineage>
</organism>
<evidence type="ECO:0000313" key="2">
    <source>
        <dbReference type="EMBL" id="CAK5272472.1"/>
    </source>
</evidence>
<comment type="caution">
    <text evidence="2">The sequence shown here is derived from an EMBL/GenBank/DDBJ whole genome shotgun (WGS) entry which is preliminary data.</text>
</comment>
<dbReference type="AlphaFoldDB" id="A0AAD2K0Q0"/>
<keyword evidence="3" id="KW-1185">Reference proteome</keyword>
<feature type="region of interest" description="Disordered" evidence="1">
    <location>
        <begin position="321"/>
        <end position="345"/>
    </location>
</feature>
<name>A0AAD2K0Q0_9AGAR</name>
<feature type="region of interest" description="Disordered" evidence="1">
    <location>
        <begin position="40"/>
        <end position="63"/>
    </location>
</feature>
<evidence type="ECO:0000313" key="3">
    <source>
        <dbReference type="Proteomes" id="UP001295794"/>
    </source>
</evidence>
<feature type="region of interest" description="Disordered" evidence="1">
    <location>
        <begin position="1"/>
        <end position="21"/>
    </location>
</feature>
<accession>A0AAD2K0Q0</accession>
<evidence type="ECO:0000256" key="1">
    <source>
        <dbReference type="SAM" id="MobiDB-lite"/>
    </source>
</evidence>
<dbReference type="EMBL" id="CAVNYO010000181">
    <property type="protein sequence ID" value="CAK5272472.1"/>
    <property type="molecule type" value="Genomic_DNA"/>
</dbReference>